<evidence type="ECO:0000313" key="4">
    <source>
        <dbReference type="Proteomes" id="UP000241474"/>
    </source>
</evidence>
<dbReference type="SUPFAM" id="SSF54695">
    <property type="entry name" value="POZ domain"/>
    <property type="match status" value="1"/>
</dbReference>
<feature type="domain" description="BTB" evidence="2">
    <location>
        <begin position="16"/>
        <end position="78"/>
    </location>
</feature>
<organism evidence="3 4">
    <name type="scientific">Acanthamoeba polyphaga mimivirus</name>
    <name type="common">APMV</name>
    <dbReference type="NCBI Taxonomy" id="212035"/>
    <lineage>
        <taxon>Viruses</taxon>
        <taxon>Varidnaviria</taxon>
        <taxon>Bamfordvirae</taxon>
        <taxon>Nucleocytoviricota</taxon>
        <taxon>Megaviricetes</taxon>
        <taxon>Imitervirales</taxon>
        <taxon>Mimiviridae</taxon>
        <taxon>Megamimivirinae</taxon>
        <taxon>Mimivirus</taxon>
        <taxon>Mimivirus bradfordmassiliense</taxon>
    </lineage>
</organism>
<name>A0A0G2Y516_MIMIV</name>
<dbReference type="InterPro" id="IPR011047">
    <property type="entry name" value="Quinoprotein_ADH-like_sf"/>
</dbReference>
<organismHost>
    <name type="scientific">Acanthamoeba polyphaga</name>
    <name type="common">Amoeba</name>
    <dbReference type="NCBI Taxonomy" id="5757"/>
</organismHost>
<evidence type="ECO:0000259" key="2">
    <source>
        <dbReference type="PROSITE" id="PS50097"/>
    </source>
</evidence>
<dbReference type="Proteomes" id="UP000241474">
    <property type="component" value="Segment"/>
</dbReference>
<comment type="similarity">
    <text evidence="1">Belongs to the mimivirus BTB/WD family.</text>
</comment>
<evidence type="ECO:0000313" key="3">
    <source>
        <dbReference type="EMBL" id="AKI78852.1"/>
    </source>
</evidence>
<evidence type="ECO:0000256" key="1">
    <source>
        <dbReference type="ARBA" id="ARBA00006497"/>
    </source>
</evidence>
<dbReference type="Gene3D" id="2.130.10.10">
    <property type="entry name" value="YVTN repeat-like/Quinoprotein amine dehydrogenase"/>
    <property type="match status" value="1"/>
</dbReference>
<dbReference type="Gene3D" id="3.30.710.10">
    <property type="entry name" value="Potassium Channel Kv1.1, Chain A"/>
    <property type="match status" value="1"/>
</dbReference>
<dbReference type="SUPFAM" id="SSF50998">
    <property type="entry name" value="Quinoprotein alcohol dehydrogenase-like"/>
    <property type="match status" value="1"/>
</dbReference>
<proteinExistence type="inferred from homology"/>
<protein>
    <submittedName>
        <fullName evidence="3">Putative BTB/POZ domain-containing protein</fullName>
    </submittedName>
</protein>
<dbReference type="Pfam" id="PF00651">
    <property type="entry name" value="BTB"/>
    <property type="match status" value="1"/>
</dbReference>
<accession>A0A0G2Y516</accession>
<dbReference type="PROSITE" id="PS50097">
    <property type="entry name" value="BTB"/>
    <property type="match status" value="1"/>
</dbReference>
<sequence length="503" mass="58525">MDKYDLSELFTSGDLSDCQLVLDDGKEKISLNIHKCILYVMSPYFKGMFGNFSEQKSNSITILVRNSLVSSNIIKSFYGIRSPKQNDWKYKLDKHICKNFFGLKSRLINNVKVPKNKFDEFLDTIELIGYNEKTLKMIINNVPKDYNFDQLPLDLLQSMVGIYHKHDILIVKNSTLNVLSLNAKRYIYHYKINGGISDFENIRNRKLFMIMNISDNFDVSDCSDDSDMSDNLEGSDLEPSEKPKNFFSSKHDQYVCVFDTTNYTIKKYFFYKNNKRIFLKNGDILYYIPNNNQIIIGNNGYIDLFDLDSKKFIKNLGIYETVYAVYVDNDVLYIVDDFGLHLKQFSTGKKLNKFKISSKKVNNGDKFILISDKFKVTIWSKESLSVINEWKIPVKIVSVLDIPKLNYIIVATSLRIYIYDSNTFLCIKEHDVSSLNLSDIEEFEKNLIIIICDCNFKIFDLDSGLVINEFDVEDEINYLSIIKGQYYDTIKKIKQSISKKLTI</sequence>
<dbReference type="InterPro" id="IPR011333">
    <property type="entry name" value="SKP1/BTB/POZ_sf"/>
</dbReference>
<dbReference type="InterPro" id="IPR015943">
    <property type="entry name" value="WD40/YVTN_repeat-like_dom_sf"/>
</dbReference>
<dbReference type="InterPro" id="IPR000210">
    <property type="entry name" value="BTB/POZ_dom"/>
</dbReference>
<dbReference type="EMBL" id="KM982401">
    <property type="protein sequence ID" value="AKI78852.1"/>
    <property type="molecule type" value="Genomic_DNA"/>
</dbReference>
<reference evidence="3 4" key="1">
    <citation type="submission" date="2014-10" db="EMBL/GenBank/DDBJ databases">
        <title>Pan-genome analysis of Brazilian lineage A amoebal mimiviruses.</title>
        <authorList>
            <person name="Assis F.L."/>
            <person name="Abrahao J.S."/>
            <person name="Kroon E.G."/>
            <person name="Dornas F.P."/>
            <person name="Andrade K.R."/>
            <person name="Borato P.V.M."/>
            <person name="Pilotto M.R."/>
            <person name="Benamar S."/>
            <person name="LaScola B."/>
            <person name="Colson P."/>
        </authorList>
    </citation>
    <scope>NUCLEOTIDE SEQUENCE [LARGE SCALE GENOMIC DNA]</scope>
    <source>
        <strain evidence="3 4">Oyster</strain>
    </source>
</reference>